<name>A0A8X7VMB2_BRACI</name>
<dbReference type="GO" id="GO:0005634">
    <property type="term" value="C:nucleus"/>
    <property type="evidence" value="ECO:0007669"/>
    <property type="project" value="UniProtKB-SubCell"/>
</dbReference>
<keyword evidence="5" id="KW-0479">Metal-binding</keyword>
<dbReference type="GO" id="GO:0004518">
    <property type="term" value="F:nuclease activity"/>
    <property type="evidence" value="ECO:0007669"/>
    <property type="project" value="UniProtKB-KW"/>
</dbReference>
<feature type="domain" description="DDE Tnp4" evidence="9">
    <location>
        <begin position="122"/>
        <end position="284"/>
    </location>
</feature>
<dbReference type="Pfam" id="PF13359">
    <property type="entry name" value="DDE_Tnp_4"/>
    <property type="match status" value="1"/>
</dbReference>
<dbReference type="Proteomes" id="UP000886595">
    <property type="component" value="Unassembled WGS sequence"/>
</dbReference>
<feature type="region of interest" description="Disordered" evidence="8">
    <location>
        <begin position="307"/>
        <end position="347"/>
    </location>
</feature>
<dbReference type="EMBL" id="JAAMPC010000004">
    <property type="protein sequence ID" value="KAG2313849.1"/>
    <property type="molecule type" value="Genomic_DNA"/>
</dbReference>
<dbReference type="PANTHER" id="PTHR22930:SF221">
    <property type="entry name" value="NUCLEASE HARBI1"/>
    <property type="match status" value="1"/>
</dbReference>
<dbReference type="Pfam" id="PF26138">
    <property type="entry name" value="DUF8040"/>
    <property type="match status" value="1"/>
</dbReference>
<evidence type="ECO:0000256" key="3">
    <source>
        <dbReference type="ARBA" id="ARBA00006958"/>
    </source>
</evidence>
<evidence type="ECO:0000256" key="2">
    <source>
        <dbReference type="ARBA" id="ARBA00004123"/>
    </source>
</evidence>
<evidence type="ECO:0000256" key="5">
    <source>
        <dbReference type="ARBA" id="ARBA00022723"/>
    </source>
</evidence>
<dbReference type="InterPro" id="IPR058353">
    <property type="entry name" value="DUF8040"/>
</dbReference>
<organism evidence="11 12">
    <name type="scientific">Brassica carinata</name>
    <name type="common">Ethiopian mustard</name>
    <name type="synonym">Abyssinian cabbage</name>
    <dbReference type="NCBI Taxonomy" id="52824"/>
    <lineage>
        <taxon>Eukaryota</taxon>
        <taxon>Viridiplantae</taxon>
        <taxon>Streptophyta</taxon>
        <taxon>Embryophyta</taxon>
        <taxon>Tracheophyta</taxon>
        <taxon>Spermatophyta</taxon>
        <taxon>Magnoliopsida</taxon>
        <taxon>eudicotyledons</taxon>
        <taxon>Gunneridae</taxon>
        <taxon>Pentapetalae</taxon>
        <taxon>rosids</taxon>
        <taxon>malvids</taxon>
        <taxon>Brassicales</taxon>
        <taxon>Brassicaceae</taxon>
        <taxon>Brassiceae</taxon>
        <taxon>Brassica</taxon>
    </lineage>
</organism>
<dbReference type="OrthoDB" id="1069951at2759"/>
<keyword evidence="6" id="KW-0378">Hydrolase</keyword>
<comment type="similarity">
    <text evidence="3">Belongs to the HARBI1 family.</text>
</comment>
<reference evidence="11 12" key="1">
    <citation type="submission" date="2020-02" db="EMBL/GenBank/DDBJ databases">
        <authorList>
            <person name="Ma Q."/>
            <person name="Huang Y."/>
            <person name="Song X."/>
            <person name="Pei D."/>
        </authorList>
    </citation>
    <scope>NUCLEOTIDE SEQUENCE [LARGE SCALE GENOMIC DNA]</scope>
    <source>
        <strain evidence="11">Sxm20200214</strain>
        <tissue evidence="11">Leaf</tissue>
    </source>
</reference>
<gene>
    <name evidence="11" type="ORF">Bca52824_016971</name>
</gene>
<accession>A0A8X7VMB2</accession>
<evidence type="ECO:0000256" key="8">
    <source>
        <dbReference type="SAM" id="MobiDB-lite"/>
    </source>
</evidence>
<feature type="domain" description="DUF8040" evidence="10">
    <location>
        <begin position="1"/>
        <end position="84"/>
    </location>
</feature>
<evidence type="ECO:0000256" key="7">
    <source>
        <dbReference type="ARBA" id="ARBA00023242"/>
    </source>
</evidence>
<evidence type="ECO:0008006" key="13">
    <source>
        <dbReference type="Google" id="ProtNLM"/>
    </source>
</evidence>
<dbReference type="InterPro" id="IPR027806">
    <property type="entry name" value="HARBI1_dom"/>
</dbReference>
<keyword evidence="12" id="KW-1185">Reference proteome</keyword>
<protein>
    <recommendedName>
        <fullName evidence="13">DDE Tnp4 domain-containing protein</fullName>
    </recommendedName>
</protein>
<evidence type="ECO:0000313" key="11">
    <source>
        <dbReference type="EMBL" id="KAG2313849.1"/>
    </source>
</evidence>
<dbReference type="InterPro" id="IPR045249">
    <property type="entry name" value="HARBI1-like"/>
</dbReference>
<proteinExistence type="inferred from homology"/>
<evidence type="ECO:0000256" key="6">
    <source>
        <dbReference type="ARBA" id="ARBA00022801"/>
    </source>
</evidence>
<dbReference type="GO" id="GO:0016787">
    <property type="term" value="F:hydrolase activity"/>
    <property type="evidence" value="ECO:0007669"/>
    <property type="project" value="UniProtKB-KW"/>
</dbReference>
<evidence type="ECO:0000256" key="1">
    <source>
        <dbReference type="ARBA" id="ARBA00001968"/>
    </source>
</evidence>
<evidence type="ECO:0000256" key="4">
    <source>
        <dbReference type="ARBA" id="ARBA00022722"/>
    </source>
</evidence>
<sequence length="367" mass="42433">MHGSDQQCYDILRMNQRTFAELCKMLTTRYGLQQTNNVYAKEGVAMFLEVVGRQDKTVQVIAEQHQRSSDTVKRKLDEVLSVLLKFAAYTLKPEEDEFSRVSPFLRNDGRYFPYFKDCIGALDGTHVPVRPPSNNAETYRGRKMEPTMNVLAICNFSMKFIYAYVGVPGRAHDTKVLTYCAKNEPFFPHPPNGKYYLVDSGYPTRTGYLGPHRRIQYHLDQFHRGGPPTNMRDLFNRRHASLRTVIERTFGLWKAKWRILDHKHPKYGLTKWIKLVTATMALHNFIRDLHQEDNDFVQWNTSEDYLAHGDEEDDDDDHQDDDNGGGDNDDADDYGGHIPYEPTGDRAMESLRGVITSELSRGRHLPY</sequence>
<feature type="compositionally biased region" description="Acidic residues" evidence="8">
    <location>
        <begin position="310"/>
        <end position="333"/>
    </location>
</feature>
<dbReference type="PANTHER" id="PTHR22930">
    <property type="match status" value="1"/>
</dbReference>
<evidence type="ECO:0000259" key="9">
    <source>
        <dbReference type="Pfam" id="PF13359"/>
    </source>
</evidence>
<comment type="subcellular location">
    <subcellularLocation>
        <location evidence="2">Nucleus</location>
    </subcellularLocation>
</comment>
<keyword evidence="7" id="KW-0539">Nucleus</keyword>
<dbReference type="GO" id="GO:0046872">
    <property type="term" value="F:metal ion binding"/>
    <property type="evidence" value="ECO:0007669"/>
    <property type="project" value="UniProtKB-KW"/>
</dbReference>
<comment type="cofactor">
    <cofactor evidence="1">
        <name>a divalent metal cation</name>
        <dbReference type="ChEBI" id="CHEBI:60240"/>
    </cofactor>
</comment>
<comment type="caution">
    <text evidence="11">The sequence shown here is derived from an EMBL/GenBank/DDBJ whole genome shotgun (WGS) entry which is preliminary data.</text>
</comment>
<evidence type="ECO:0000313" key="12">
    <source>
        <dbReference type="Proteomes" id="UP000886595"/>
    </source>
</evidence>
<evidence type="ECO:0000259" key="10">
    <source>
        <dbReference type="Pfam" id="PF26138"/>
    </source>
</evidence>
<dbReference type="AlphaFoldDB" id="A0A8X7VMB2"/>
<keyword evidence="4" id="KW-0540">Nuclease</keyword>